<name>A0A0F9G012_9ZZZZ</name>
<dbReference type="AlphaFoldDB" id="A0A0F9G012"/>
<reference evidence="3" key="1">
    <citation type="journal article" date="2015" name="Nature">
        <title>Complex archaea that bridge the gap between prokaryotes and eukaryotes.</title>
        <authorList>
            <person name="Spang A."/>
            <person name="Saw J.H."/>
            <person name="Jorgensen S.L."/>
            <person name="Zaremba-Niedzwiedzka K."/>
            <person name="Martijn J."/>
            <person name="Lind A.E."/>
            <person name="van Eijk R."/>
            <person name="Schleper C."/>
            <person name="Guy L."/>
            <person name="Ettema T.J."/>
        </authorList>
    </citation>
    <scope>NUCLEOTIDE SEQUENCE</scope>
</reference>
<comment type="caution">
    <text evidence="3">The sequence shown here is derived from an EMBL/GenBank/DDBJ whole genome shotgun (WGS) entry which is preliminary data.</text>
</comment>
<dbReference type="Pfam" id="PF13384">
    <property type="entry name" value="HTH_23"/>
    <property type="match status" value="1"/>
</dbReference>
<dbReference type="Pfam" id="PF21804">
    <property type="entry name" value="Transposase_29"/>
    <property type="match status" value="1"/>
</dbReference>
<feature type="region of interest" description="Disordered" evidence="2">
    <location>
        <begin position="163"/>
        <end position="193"/>
    </location>
</feature>
<evidence type="ECO:0000313" key="3">
    <source>
        <dbReference type="EMBL" id="KKL92019.1"/>
    </source>
</evidence>
<feature type="coiled-coil region" evidence="1">
    <location>
        <begin position="558"/>
        <end position="604"/>
    </location>
</feature>
<dbReference type="SUPFAM" id="SSF46689">
    <property type="entry name" value="Homeodomain-like"/>
    <property type="match status" value="1"/>
</dbReference>
<dbReference type="EMBL" id="LAZR01019580">
    <property type="protein sequence ID" value="KKL92019.1"/>
    <property type="molecule type" value="Genomic_DNA"/>
</dbReference>
<evidence type="ECO:0000256" key="1">
    <source>
        <dbReference type="SAM" id="Coils"/>
    </source>
</evidence>
<accession>A0A0F9G012</accession>
<protein>
    <submittedName>
        <fullName evidence="3">Uncharacterized protein</fullName>
    </submittedName>
</protein>
<sequence>MTIQQLLGPNGLVYYVEDEEKNVDVLWGGRVFYSFKRKDSFAEKLGIALLANVGVMKKTISEVFGVNRRTVRRVIEVYRREGAEGLREYKQGPQRVGEEVKGFVIEKYVKLDKKWGYQQAILEAVEEKVKERIFSKSISRSMLQKIIWEHKVQVEEQREREEAEAQRRASEKRQGVERRESKRQRREEDERRQLKLREGEGECVQHGGAAACIPLLGEFGLKGFLPGEGAQVDRLFGNSELAVSYAVLNAAELVEVEQDFKLLASYQMGGIIGRVKLPSLSLYRERIPGVVGRMDMGEVIVQAARRAHGVFGFSKVVYIDGHFMPYYGNSATLYGYNPQKRLAMHGREYFFVHDRNGLPVYATISDGYRDMRHYIEDVDGKLREIYGVGDKELLEVFDRGGYSKRFCVGIAERIRFICWRSDARVVPRIPESEWVEVIVQRQGNGYGELKEKRFEAWERQGEFEAEGGKARMREVWIKEGRKVSPALSNDFTRSLPEVVAALTRRWGAQENMFKELKDHGIDRIHSYRKEEYTEEFLYRSGLEDEEQGVCHKISNPKIRQLDKEISRLRAQKRLLDERIVKLDKEGTEEQAKEVREKLAGINGKIATLIKKRKQLPRKVRMMDRIAEENIVRLSDGKKLFFDWLKMNGIWAKRKMVEIVKPYYKDLRDVNRFVRSILRSRTYVCREDEGLDVFFPPQGSRNARAALEALCTNLNAYCNLDLNLSFTRINFHVGEKH</sequence>
<proteinExistence type="predicted"/>
<keyword evidence="1" id="KW-0175">Coiled coil</keyword>
<gene>
    <name evidence="3" type="ORF">LCGC14_1888880</name>
</gene>
<organism evidence="3">
    <name type="scientific">marine sediment metagenome</name>
    <dbReference type="NCBI Taxonomy" id="412755"/>
    <lineage>
        <taxon>unclassified sequences</taxon>
        <taxon>metagenomes</taxon>
        <taxon>ecological metagenomes</taxon>
    </lineage>
</organism>
<dbReference type="InterPro" id="IPR009057">
    <property type="entry name" value="Homeodomain-like_sf"/>
</dbReference>
<evidence type="ECO:0000256" key="2">
    <source>
        <dbReference type="SAM" id="MobiDB-lite"/>
    </source>
</evidence>
<dbReference type="InterPro" id="IPR049343">
    <property type="entry name" value="Transposase_29"/>
</dbReference>